<name>A0ABZ3J4S4_SPOA4</name>
<dbReference type="SUPFAM" id="SSF82714">
    <property type="entry name" value="Multidrug efflux transporter AcrB TolC docking domain, DN and DC subdomains"/>
    <property type="match status" value="2"/>
</dbReference>
<keyword evidence="1" id="KW-0812">Transmembrane</keyword>
<keyword evidence="3" id="KW-1185">Reference proteome</keyword>
<feature type="transmembrane region" description="Helical" evidence="1">
    <location>
        <begin position="859"/>
        <end position="879"/>
    </location>
</feature>
<dbReference type="Gene3D" id="3.30.70.1320">
    <property type="entry name" value="Multidrug efflux transporter AcrB pore domain like"/>
    <property type="match status" value="1"/>
</dbReference>
<evidence type="ECO:0000256" key="1">
    <source>
        <dbReference type="SAM" id="Phobius"/>
    </source>
</evidence>
<feature type="transmembrane region" description="Helical" evidence="1">
    <location>
        <begin position="912"/>
        <end position="933"/>
    </location>
</feature>
<evidence type="ECO:0000313" key="2">
    <source>
        <dbReference type="EMBL" id="XFO73369.1"/>
    </source>
</evidence>
<dbReference type="SUPFAM" id="SSF82866">
    <property type="entry name" value="Multidrug efflux transporter AcrB transmembrane domain"/>
    <property type="match status" value="2"/>
</dbReference>
<feature type="transmembrane region" description="Helical" evidence="1">
    <location>
        <begin position="363"/>
        <end position="380"/>
    </location>
</feature>
<dbReference type="SUPFAM" id="SSF82693">
    <property type="entry name" value="Multidrug efflux transporter AcrB pore domain, PN1, PN2, PC1 and PC2 subdomains"/>
    <property type="match status" value="3"/>
</dbReference>
<dbReference type="PRINTS" id="PR00702">
    <property type="entry name" value="ACRIFLAVINRP"/>
</dbReference>
<feature type="transmembrane region" description="Helical" evidence="1">
    <location>
        <begin position="886"/>
        <end position="906"/>
    </location>
</feature>
<feature type="transmembrane region" description="Helical" evidence="1">
    <location>
        <begin position="16"/>
        <end position="35"/>
    </location>
</feature>
<accession>A0ABZ3J4S4</accession>
<dbReference type="Gene3D" id="1.20.1640.10">
    <property type="entry name" value="Multidrug efflux transporter AcrB transmembrane domain"/>
    <property type="match status" value="2"/>
</dbReference>
<dbReference type="Gene3D" id="3.30.70.1440">
    <property type="entry name" value="Multidrug efflux transporter AcrB pore domain"/>
    <property type="match status" value="1"/>
</dbReference>
<feature type="transmembrane region" description="Helical" evidence="1">
    <location>
        <begin position="338"/>
        <end position="357"/>
    </location>
</feature>
<dbReference type="Gene3D" id="3.30.2090.10">
    <property type="entry name" value="Multidrug efflux transporter AcrB TolC docking domain, DN and DC subdomains"/>
    <property type="match status" value="2"/>
</dbReference>
<feature type="transmembrane region" description="Helical" evidence="1">
    <location>
        <begin position="961"/>
        <end position="981"/>
    </location>
</feature>
<dbReference type="InterPro" id="IPR027463">
    <property type="entry name" value="AcrB_DN_DC_subdom"/>
</dbReference>
<feature type="transmembrane region" description="Helical" evidence="1">
    <location>
        <begin position="529"/>
        <end position="547"/>
    </location>
</feature>
<evidence type="ECO:0000313" key="3">
    <source>
        <dbReference type="Proteomes" id="UP000216052"/>
    </source>
</evidence>
<dbReference type="RefSeq" id="WP_093796722.1">
    <property type="nucleotide sequence ID" value="NZ_CP155571.1"/>
</dbReference>
<protein>
    <submittedName>
        <fullName evidence="2">Efflux pump membrane transporter BepE</fullName>
    </submittedName>
</protein>
<feature type="transmembrane region" description="Helical" evidence="1">
    <location>
        <begin position="462"/>
        <end position="484"/>
    </location>
</feature>
<dbReference type="PANTHER" id="PTHR32063">
    <property type="match status" value="1"/>
</dbReference>
<keyword evidence="1" id="KW-0472">Membrane</keyword>
<dbReference type="Proteomes" id="UP000216052">
    <property type="component" value="Chromosome"/>
</dbReference>
<dbReference type="EMBL" id="CP155571">
    <property type="protein sequence ID" value="XFO73369.1"/>
    <property type="molecule type" value="Genomic_DNA"/>
</dbReference>
<reference evidence="2" key="1">
    <citation type="submission" date="2024-05" db="EMBL/GenBank/DDBJ databases">
        <title>Isolation and characterization of Sporomusa carbonis sp. nov., a carboxydotrophic hydrogenogen in the genus of Sporomusa isolated from a charcoal burning pile.</title>
        <authorList>
            <person name="Boeer T."/>
            <person name="Rosenbaum F."/>
            <person name="Eysell L."/>
            <person name="Mueller V."/>
            <person name="Daniel R."/>
            <person name="Poehlein A."/>
        </authorList>
    </citation>
    <scope>NUCLEOTIDE SEQUENCE [LARGE SCALE GENOMIC DNA]</scope>
    <source>
        <strain evidence="2">DSM 3132</strain>
    </source>
</reference>
<keyword evidence="1" id="KW-1133">Transmembrane helix</keyword>
<sequence length="1031" mass="113240">MKSFNLTAWALNHKQLVYYFIVVIFLGGIFSYQNLGRMEDPDFTIRQMVVTVNWPGATARQIEEQVTDKVEKKLQDTPGLDYLKSYSRPGQSIIYVVLKDDAVTESQIRPTWLEVRNMVNDIKATLPQGVDGPYFNDRFDDVYGSIYALTGDGYTYEELRERAETIRRTLLGVPNVKKVELVGVQTEKIYIEMETVKLAQLGMTPADITNAVQAQNAMAPSGMLETSSDNVYLRITGMFENLDDLKNLPIRANGNTFRLGDIAKIERSYIDPPDPKMYYNSQPAVGLALSMEKGGNILTLGENLDKVLSQIKKNLPAGLELNTVSNQPKIVKSSIDEFVESLAEAVIIVLIVSFLSLGLRSGMIVTFCIPLVIAGVFIAMKTLGIDLHKISLGALIIALGLLVDDAIIVIEMVVVKLEQGWSRFDAACFAYTSTASPRLTGALITCAGFIPVGFSKGSASEFVGSIFSVVTIALLISWAVAGMVTPLFGYNLLKISPVSNTQDYDIYDTKFYRLFKKILIGCLTHRKKVLGATVLCFVGSIFLLGLVKQEFFPASTRPELIVEIQLPEGASLQATEQEAERFARHFTQDNNVASYTYYVGEGAPRFVLTADPKLPNTNFAQFVIIAKDSNARTELSKKAHELFATELTNVRGNISLIKLGPSDPYPVMLRVSGPNHDKVREIAGQVRDSMTANPNLTDTSLDWNEKSKVMHLSIDQDKARMLGLNSQTLASSLQALVSGTAVTEFREKDKTVSIDFRVDSQNRNDLSRLKDLNIHIGNGKYVPLDQIAKISYDAEEGLIWRRDLKPTITVQANTIEGVMGNDATQAVYDNLKELRASLPPGYSIDIGGPLELSTKATRWLLQPVPVMVLIITTLLMFQLQNIPKMVLTLLTAPLGIIGVSLGLLLTGRPMGFVVQLGLLALAGIIMRNSVILIDQIEQQIKAGEPLWDAIINATVARFRPILLTAAAAILGMIPLVSSVFWGPMAVAIAAGLFGATVLTLLVLPTMYAAWYKAEPNQTPPHDTPAGQTVNP</sequence>
<feature type="transmembrane region" description="Helical" evidence="1">
    <location>
        <begin position="392"/>
        <end position="415"/>
    </location>
</feature>
<dbReference type="Pfam" id="PF00873">
    <property type="entry name" value="ACR_tran"/>
    <property type="match status" value="1"/>
</dbReference>
<dbReference type="InterPro" id="IPR001036">
    <property type="entry name" value="Acrflvin-R"/>
</dbReference>
<proteinExistence type="predicted"/>
<dbReference type="PANTHER" id="PTHR32063:SF18">
    <property type="entry name" value="CATION EFFLUX SYSTEM PROTEIN"/>
    <property type="match status" value="1"/>
</dbReference>
<gene>
    <name evidence="2" type="primary">bepE_5</name>
    <name evidence="2" type="ORF">SPACI_034550</name>
</gene>
<organism evidence="2 3">
    <name type="scientific">Sporomusa acidovorans (strain ATCC 49682 / DSM 3132 / Mol)</name>
    <dbReference type="NCBI Taxonomy" id="1123286"/>
    <lineage>
        <taxon>Bacteria</taxon>
        <taxon>Bacillati</taxon>
        <taxon>Bacillota</taxon>
        <taxon>Negativicutes</taxon>
        <taxon>Selenomonadales</taxon>
        <taxon>Sporomusaceae</taxon>
        <taxon>Sporomusa</taxon>
    </lineage>
</organism>
<dbReference type="Gene3D" id="3.30.70.1430">
    <property type="entry name" value="Multidrug efflux transporter AcrB pore domain"/>
    <property type="match status" value="2"/>
</dbReference>
<feature type="transmembrane region" description="Helical" evidence="1">
    <location>
        <begin position="987"/>
        <end position="1010"/>
    </location>
</feature>